<evidence type="ECO:0000256" key="8">
    <source>
        <dbReference type="SAM" id="Phobius"/>
    </source>
</evidence>
<dbReference type="PANTHER" id="PTHR11730:SF6">
    <property type="entry name" value="AMMONIUM TRANSPORTER"/>
    <property type="match status" value="1"/>
</dbReference>
<feature type="transmembrane region" description="Helical" evidence="8">
    <location>
        <begin position="440"/>
        <end position="459"/>
    </location>
</feature>
<comment type="similarity">
    <text evidence="2">Belongs to the ammonia transporter channel (TC 1.A.11.2) family.</text>
</comment>
<feature type="transmembrane region" description="Helical" evidence="8">
    <location>
        <begin position="274"/>
        <end position="299"/>
    </location>
</feature>
<evidence type="ECO:0000256" key="1">
    <source>
        <dbReference type="ARBA" id="ARBA00004141"/>
    </source>
</evidence>
<dbReference type="Pfam" id="PF00909">
    <property type="entry name" value="Ammonium_transp"/>
    <property type="match status" value="1"/>
</dbReference>
<feature type="transmembrane region" description="Helical" evidence="8">
    <location>
        <begin position="150"/>
        <end position="174"/>
    </location>
</feature>
<feature type="transmembrane region" description="Helical" evidence="8">
    <location>
        <begin position="352"/>
        <end position="376"/>
    </location>
</feature>
<evidence type="ECO:0000256" key="2">
    <source>
        <dbReference type="ARBA" id="ARBA00005887"/>
    </source>
</evidence>
<sequence>MLRLLVISLFAAALLAPAMFRRQRRRAGLKAGELTPVFRKRLLLMTLVSSMLLVGALTGVAVADNGDPSGAKTGISPTQVESVYPADTPKRDAIDTLATQQAKDHMAINFVWLMVGGILVLFMQAGFALVETGFTRAKNAAHTMLMNLVIFALGVVGWFVCGYALMFGSVALPGLGITALGPEAHIGQWGVIAHSGFFLTGHAYDVGILAFFFFQLVFMDATATIPTGAMAERFKFSAFICWGLFASMILYPVYGNWVWGGGFLSQLGALGPKWGHGAVDFAGSGVVHAMGGVAAFWGAKILGARIGKFDKRGNPRAIPGHHLPMAVLGTMVLLVGWMGFNGASTFAATDFRFTVVIVNTILASAFGCLVTMFIMWKKYGKPDPSMTCNGLLAGLVAITAPCAFVAPWAAALIGAIAGGVVVFGVWVVESKAKVDDPVGAVAVHGFNGIWGLVALGLFADGTYGEGWNGVAGGVKGLFYGDAGQLWAQLVSVVVVLAWCTLASGLFFVIVKKTIGLRSSEADEIAGLDMPEMGALAYPDFLEAQGSVFFTTDGAMPIDLVPTDAASLREEVGAQ</sequence>
<evidence type="ECO:0000256" key="7">
    <source>
        <dbReference type="ARBA" id="ARBA00023177"/>
    </source>
</evidence>
<evidence type="ECO:0000313" key="10">
    <source>
        <dbReference type="EMBL" id="CAB4654852.1"/>
    </source>
</evidence>
<evidence type="ECO:0000256" key="4">
    <source>
        <dbReference type="ARBA" id="ARBA00022692"/>
    </source>
</evidence>
<keyword evidence="4 8" id="KW-0812">Transmembrane</keyword>
<dbReference type="EMBL" id="CAEZWM010000058">
    <property type="protein sequence ID" value="CAB4654852.1"/>
    <property type="molecule type" value="Genomic_DNA"/>
</dbReference>
<dbReference type="GO" id="GO:0097272">
    <property type="term" value="P:ammonium homeostasis"/>
    <property type="evidence" value="ECO:0007669"/>
    <property type="project" value="TreeGrafter"/>
</dbReference>
<reference evidence="10" key="1">
    <citation type="submission" date="2020-05" db="EMBL/GenBank/DDBJ databases">
        <authorList>
            <person name="Chiriac C."/>
            <person name="Salcher M."/>
            <person name="Ghai R."/>
            <person name="Kavagutti S V."/>
        </authorList>
    </citation>
    <scope>NUCLEOTIDE SEQUENCE</scope>
</reference>
<dbReference type="GO" id="GO:0016020">
    <property type="term" value="C:membrane"/>
    <property type="evidence" value="ECO:0007669"/>
    <property type="project" value="UniProtKB-SubCell"/>
</dbReference>
<dbReference type="InterPro" id="IPR024041">
    <property type="entry name" value="NH4_transpt_AmtB-like_dom"/>
</dbReference>
<keyword evidence="7" id="KW-0924">Ammonia transport</keyword>
<accession>A0A6J6KZL9</accession>
<evidence type="ECO:0000256" key="3">
    <source>
        <dbReference type="ARBA" id="ARBA00022448"/>
    </source>
</evidence>
<keyword evidence="3" id="KW-0813">Transport</keyword>
<feature type="transmembrane region" description="Helical" evidence="8">
    <location>
        <begin position="388"/>
        <end position="406"/>
    </location>
</feature>
<feature type="transmembrane region" description="Helical" evidence="8">
    <location>
        <begin position="485"/>
        <end position="510"/>
    </location>
</feature>
<proteinExistence type="inferred from homology"/>
<dbReference type="AlphaFoldDB" id="A0A6J6KZL9"/>
<protein>
    <submittedName>
        <fullName evidence="10">Unannotated protein</fullName>
    </submittedName>
</protein>
<keyword evidence="6 8" id="KW-0472">Membrane</keyword>
<dbReference type="InterPro" id="IPR029020">
    <property type="entry name" value="Ammonium/urea_transptr"/>
</dbReference>
<feature type="transmembrane region" description="Helical" evidence="8">
    <location>
        <begin position="320"/>
        <end position="340"/>
    </location>
</feature>
<feature type="transmembrane region" description="Helical" evidence="8">
    <location>
        <begin position="44"/>
        <end position="63"/>
    </location>
</feature>
<name>A0A6J6KZL9_9ZZZZ</name>
<dbReference type="NCBIfam" id="TIGR00836">
    <property type="entry name" value="amt"/>
    <property type="match status" value="1"/>
</dbReference>
<feature type="domain" description="Ammonium transporter AmtB-like" evidence="9">
    <location>
        <begin position="111"/>
        <end position="537"/>
    </location>
</feature>
<dbReference type="SUPFAM" id="SSF111352">
    <property type="entry name" value="Ammonium transporter"/>
    <property type="match status" value="1"/>
</dbReference>
<evidence type="ECO:0000256" key="6">
    <source>
        <dbReference type="ARBA" id="ARBA00023136"/>
    </source>
</evidence>
<feature type="transmembrane region" description="Helical" evidence="8">
    <location>
        <begin position="412"/>
        <end position="428"/>
    </location>
</feature>
<feature type="transmembrane region" description="Helical" evidence="8">
    <location>
        <begin position="236"/>
        <end position="254"/>
    </location>
</feature>
<keyword evidence="5 8" id="KW-1133">Transmembrane helix</keyword>
<dbReference type="PANTHER" id="PTHR11730">
    <property type="entry name" value="AMMONIUM TRANSPORTER"/>
    <property type="match status" value="1"/>
</dbReference>
<evidence type="ECO:0000256" key="5">
    <source>
        <dbReference type="ARBA" id="ARBA00022989"/>
    </source>
</evidence>
<dbReference type="Gene3D" id="1.10.3430.10">
    <property type="entry name" value="Ammonium transporter AmtB like domains"/>
    <property type="match status" value="1"/>
</dbReference>
<dbReference type="InterPro" id="IPR001905">
    <property type="entry name" value="Ammonium_transpt"/>
</dbReference>
<evidence type="ECO:0000259" key="9">
    <source>
        <dbReference type="Pfam" id="PF00909"/>
    </source>
</evidence>
<dbReference type="GO" id="GO:0008519">
    <property type="term" value="F:ammonium channel activity"/>
    <property type="evidence" value="ECO:0007669"/>
    <property type="project" value="InterPro"/>
</dbReference>
<organism evidence="10">
    <name type="scientific">freshwater metagenome</name>
    <dbReference type="NCBI Taxonomy" id="449393"/>
    <lineage>
        <taxon>unclassified sequences</taxon>
        <taxon>metagenomes</taxon>
        <taxon>ecological metagenomes</taxon>
    </lineage>
</organism>
<gene>
    <name evidence="10" type="ORF">UFOPK2242_00614</name>
</gene>
<comment type="subcellular location">
    <subcellularLocation>
        <location evidence="1">Membrane</location>
        <topology evidence="1">Multi-pass membrane protein</topology>
    </subcellularLocation>
</comment>
<feature type="transmembrane region" description="Helical" evidence="8">
    <location>
        <begin position="110"/>
        <end position="130"/>
    </location>
</feature>